<dbReference type="Pfam" id="PF05830">
    <property type="entry name" value="NodZ"/>
    <property type="match status" value="1"/>
</dbReference>
<dbReference type="GO" id="GO:0016758">
    <property type="term" value="F:hexosyltransferase activity"/>
    <property type="evidence" value="ECO:0007669"/>
    <property type="project" value="InterPro"/>
</dbReference>
<organism evidence="1">
    <name type="scientific">Amphora coffeiformis</name>
    <dbReference type="NCBI Taxonomy" id="265554"/>
    <lineage>
        <taxon>Eukaryota</taxon>
        <taxon>Sar</taxon>
        <taxon>Stramenopiles</taxon>
        <taxon>Ochrophyta</taxon>
        <taxon>Bacillariophyta</taxon>
        <taxon>Bacillariophyceae</taxon>
        <taxon>Bacillariophycidae</taxon>
        <taxon>Thalassiophysales</taxon>
        <taxon>Catenulaceae</taxon>
        <taxon>Amphora</taxon>
    </lineage>
</organism>
<sequence length="481" mass="55577">MTTKLYHKFWRRWRWPLILAACAVSYLSLITPDTFPTPELEYPTLAQPTNRTPEALENPVVAQPTNRTPSPHPATSMDTTVSTEVFRLAYNGFAGLGHRLMRMAAAYHLAKTLNLTQFTASWGSECGRNNVGDPDIFHHLFGRQDMTVIPSNEHLFSWLNTSRGVPLFYPNDTRKRYLLIGNEVPGYSHHLAMKWLKILTKNGFHGKQESDIEFYTQLQKRFRFKNKAMSFMKNHSFWNHTMIGLHVRAGNGEKGDFTHKRRGIDDLDRWVSNVAILLQQLQTTTTCIKNVTKEPLKIFLATDTPSVLGKLRNATSQMDIDVIIFEQNRVEEGKGVSFLKQVWEENAEKMCHQGWVDQFMDIVLLSHCDMVVAGRYSSFTQSMPLTMMTALSVNSNRPYFTDDQEEDRTCRAFCEIGEDGDMMECYSNYTEWIFRHRSSPVIGNHSSPRPRRSMEVKFPNEYAKQELKETFLGTVMEDYFF</sequence>
<dbReference type="Gene3D" id="3.40.50.11350">
    <property type="match status" value="1"/>
</dbReference>
<dbReference type="AlphaFoldDB" id="A0A7S3PCW3"/>
<dbReference type="InterPro" id="IPR008716">
    <property type="entry name" value="NodZ"/>
</dbReference>
<protein>
    <submittedName>
        <fullName evidence="1">Uncharacterized protein</fullName>
    </submittedName>
</protein>
<dbReference type="EMBL" id="HBIM01023521">
    <property type="protein sequence ID" value="CAE0420689.1"/>
    <property type="molecule type" value="Transcribed_RNA"/>
</dbReference>
<dbReference type="GO" id="GO:0009312">
    <property type="term" value="P:oligosaccharide biosynthetic process"/>
    <property type="evidence" value="ECO:0007669"/>
    <property type="project" value="InterPro"/>
</dbReference>
<evidence type="ECO:0000313" key="1">
    <source>
        <dbReference type="EMBL" id="CAE0420689.1"/>
    </source>
</evidence>
<proteinExistence type="predicted"/>
<reference evidence="1" key="1">
    <citation type="submission" date="2021-01" db="EMBL/GenBank/DDBJ databases">
        <authorList>
            <person name="Corre E."/>
            <person name="Pelletier E."/>
            <person name="Niang G."/>
            <person name="Scheremetjew M."/>
            <person name="Finn R."/>
            <person name="Kale V."/>
            <person name="Holt S."/>
            <person name="Cochrane G."/>
            <person name="Meng A."/>
            <person name="Brown T."/>
            <person name="Cohen L."/>
        </authorList>
    </citation>
    <scope>NUCLEOTIDE SEQUENCE</scope>
    <source>
        <strain evidence="1">CCMP127</strain>
    </source>
</reference>
<gene>
    <name evidence="1" type="ORF">ACOF00016_LOCUS17399</name>
</gene>
<accession>A0A7S3PCW3</accession>
<name>A0A7S3PCW3_9STRA</name>